<dbReference type="RefSeq" id="WP_204938420.1">
    <property type="nucleotide sequence ID" value="NZ_BAAAUM010000001.1"/>
</dbReference>
<protein>
    <submittedName>
        <fullName evidence="5">GntR family transcriptional regulator</fullName>
    </submittedName>
</protein>
<evidence type="ECO:0000259" key="4">
    <source>
        <dbReference type="PROSITE" id="PS50949"/>
    </source>
</evidence>
<dbReference type="AlphaFoldDB" id="A0A9W6HQP6"/>
<evidence type="ECO:0000256" key="1">
    <source>
        <dbReference type="ARBA" id="ARBA00023015"/>
    </source>
</evidence>
<dbReference type="PRINTS" id="PR00035">
    <property type="entry name" value="HTHGNTR"/>
</dbReference>
<evidence type="ECO:0000313" key="5">
    <source>
        <dbReference type="EMBL" id="GLK00723.1"/>
    </source>
</evidence>
<keyword evidence="2" id="KW-0238">DNA-binding</keyword>
<proteinExistence type="predicted"/>
<dbReference type="SUPFAM" id="SSF46785">
    <property type="entry name" value="Winged helix' DNA-binding domain"/>
    <property type="match status" value="1"/>
</dbReference>
<dbReference type="InterPro" id="IPR008920">
    <property type="entry name" value="TF_FadR/GntR_C"/>
</dbReference>
<reference evidence="5" key="1">
    <citation type="journal article" date="2014" name="Int. J. Syst. Evol. Microbiol.">
        <title>Complete genome sequence of Corynebacterium casei LMG S-19264T (=DSM 44701T), isolated from a smear-ripened cheese.</title>
        <authorList>
            <consortium name="US DOE Joint Genome Institute (JGI-PGF)"/>
            <person name="Walter F."/>
            <person name="Albersmeier A."/>
            <person name="Kalinowski J."/>
            <person name="Ruckert C."/>
        </authorList>
    </citation>
    <scope>NUCLEOTIDE SEQUENCE</scope>
    <source>
        <strain evidence="5">VKM Ac-1958</strain>
    </source>
</reference>
<dbReference type="GO" id="GO:0003700">
    <property type="term" value="F:DNA-binding transcription factor activity"/>
    <property type="evidence" value="ECO:0007669"/>
    <property type="project" value="InterPro"/>
</dbReference>
<dbReference type="PANTHER" id="PTHR43537:SF41">
    <property type="entry name" value="TRANSCRIPTIONAL REGULATORY PROTEIN"/>
    <property type="match status" value="1"/>
</dbReference>
<comment type="caution">
    <text evidence="5">The sequence shown here is derived from an EMBL/GenBank/DDBJ whole genome shotgun (WGS) entry which is preliminary data.</text>
</comment>
<dbReference type="SMART" id="SM00345">
    <property type="entry name" value="HTH_GNTR"/>
    <property type="match status" value="1"/>
</dbReference>
<evidence type="ECO:0000313" key="6">
    <source>
        <dbReference type="Proteomes" id="UP001142325"/>
    </source>
</evidence>
<dbReference type="Pfam" id="PF00392">
    <property type="entry name" value="GntR"/>
    <property type="match status" value="1"/>
</dbReference>
<name>A0A9W6HQP6_9MICO</name>
<reference evidence="5" key="2">
    <citation type="submission" date="2023-01" db="EMBL/GenBank/DDBJ databases">
        <authorList>
            <person name="Sun Q."/>
            <person name="Evtushenko L."/>
        </authorList>
    </citation>
    <scope>NUCLEOTIDE SEQUENCE</scope>
    <source>
        <strain evidence="5">VKM Ac-1958</strain>
    </source>
</reference>
<gene>
    <name evidence="5" type="ORF">GCM10017596_04380</name>
</gene>
<accession>A0A9W6HQP6</accession>
<dbReference type="SUPFAM" id="SSF48008">
    <property type="entry name" value="GntR ligand-binding domain-like"/>
    <property type="match status" value="1"/>
</dbReference>
<dbReference type="Gene3D" id="1.10.10.10">
    <property type="entry name" value="Winged helix-like DNA-binding domain superfamily/Winged helix DNA-binding domain"/>
    <property type="match status" value="1"/>
</dbReference>
<evidence type="ECO:0000256" key="2">
    <source>
        <dbReference type="ARBA" id="ARBA00023125"/>
    </source>
</evidence>
<keyword evidence="3" id="KW-0804">Transcription</keyword>
<dbReference type="EMBL" id="BSET01000001">
    <property type="protein sequence ID" value="GLK00723.1"/>
    <property type="molecule type" value="Genomic_DNA"/>
</dbReference>
<dbReference type="Proteomes" id="UP001142325">
    <property type="component" value="Unassembled WGS sequence"/>
</dbReference>
<dbReference type="InterPro" id="IPR036390">
    <property type="entry name" value="WH_DNA-bd_sf"/>
</dbReference>
<dbReference type="CDD" id="cd07377">
    <property type="entry name" value="WHTH_GntR"/>
    <property type="match status" value="1"/>
</dbReference>
<dbReference type="Pfam" id="PF07729">
    <property type="entry name" value="FCD"/>
    <property type="match status" value="1"/>
</dbReference>
<keyword evidence="6" id="KW-1185">Reference proteome</keyword>
<evidence type="ECO:0000256" key="3">
    <source>
        <dbReference type="ARBA" id="ARBA00023163"/>
    </source>
</evidence>
<sequence>MPSDIPGAEQPTTRRPKTTQQFVLDELRRAIERREIAPGEAIRQDALAERLGVSRVPIREALKILEGEGQVLYQPHRGYQVVELSIDDLIEVYHLRRILETEAIRLGVPSLGKADLDELDELRIDIDVAGEVGDVLAMTAANRRFHFLIFDLAEMPRLSRLIRNLWDATDAYRSLYYAGETNRVHIRQEHEQILQAARAKDAERIVQLHDDHRDNAIRTLTAVIEAEASSHE</sequence>
<dbReference type="Gene3D" id="1.20.120.530">
    <property type="entry name" value="GntR ligand-binding domain-like"/>
    <property type="match status" value="1"/>
</dbReference>
<dbReference type="InterPro" id="IPR000524">
    <property type="entry name" value="Tscrpt_reg_HTH_GntR"/>
</dbReference>
<feature type="domain" description="HTH gntR-type" evidence="4">
    <location>
        <begin position="17"/>
        <end position="84"/>
    </location>
</feature>
<dbReference type="PROSITE" id="PS50949">
    <property type="entry name" value="HTH_GNTR"/>
    <property type="match status" value="1"/>
</dbReference>
<organism evidence="5 6">
    <name type="scientific">Microbacterium keratanolyticum</name>
    <dbReference type="NCBI Taxonomy" id="67574"/>
    <lineage>
        <taxon>Bacteria</taxon>
        <taxon>Bacillati</taxon>
        <taxon>Actinomycetota</taxon>
        <taxon>Actinomycetes</taxon>
        <taxon>Micrococcales</taxon>
        <taxon>Microbacteriaceae</taxon>
        <taxon>Microbacterium</taxon>
    </lineage>
</organism>
<dbReference type="InterPro" id="IPR011711">
    <property type="entry name" value="GntR_C"/>
</dbReference>
<dbReference type="InterPro" id="IPR036388">
    <property type="entry name" value="WH-like_DNA-bd_sf"/>
</dbReference>
<keyword evidence="1" id="KW-0805">Transcription regulation</keyword>
<dbReference type="SMART" id="SM00895">
    <property type="entry name" value="FCD"/>
    <property type="match status" value="1"/>
</dbReference>
<dbReference type="PANTHER" id="PTHR43537">
    <property type="entry name" value="TRANSCRIPTIONAL REGULATOR, GNTR FAMILY"/>
    <property type="match status" value="1"/>
</dbReference>
<dbReference type="GO" id="GO:0003677">
    <property type="term" value="F:DNA binding"/>
    <property type="evidence" value="ECO:0007669"/>
    <property type="project" value="UniProtKB-KW"/>
</dbReference>